<sequence>MSIRCRLDTVSRLLSTKRFLATVSYQPPDFTNLNVASWNRMKQPIRDEISEYLAWKMEDSWHNVTKEEMKAAYFISFGKWGPRAASGSKDAQMQMSTPEIIVRGLSSMILFTAVIVAIMNYKQDKDLNAKLEGLRELK</sequence>
<evidence type="ECO:0000256" key="3">
    <source>
        <dbReference type="SAM" id="Phobius"/>
    </source>
</evidence>
<dbReference type="EMBL" id="CP014248">
    <property type="protein sequence ID" value="AMD22684.1"/>
    <property type="molecule type" value="Genomic_DNA"/>
</dbReference>
<accession>A0A0X8HWA5</accession>
<dbReference type="InterPro" id="IPR004203">
    <property type="entry name" value="Cyt_c_oxidase_su4_fam"/>
</dbReference>
<protein>
    <submittedName>
        <fullName evidence="4">HHL086Wp</fullName>
    </submittedName>
</protein>
<dbReference type="Gene3D" id="1.10.442.10">
    <property type="entry name" value="Cytochrome c oxidase subunit IV"/>
    <property type="match status" value="1"/>
</dbReference>
<feature type="transmembrane region" description="Helical" evidence="3">
    <location>
        <begin position="100"/>
        <end position="121"/>
    </location>
</feature>
<dbReference type="AlphaFoldDB" id="A0A0X8HWA5"/>
<dbReference type="Proteomes" id="UP000243052">
    <property type="component" value="Chromosome viii"/>
</dbReference>
<dbReference type="GO" id="GO:0006123">
    <property type="term" value="P:mitochondrial electron transport, cytochrome c to oxygen"/>
    <property type="evidence" value="ECO:0007669"/>
    <property type="project" value="InterPro"/>
</dbReference>
<dbReference type="GO" id="GO:0005739">
    <property type="term" value="C:mitochondrion"/>
    <property type="evidence" value="ECO:0007669"/>
    <property type="project" value="UniProtKB-SubCell"/>
</dbReference>
<keyword evidence="3" id="KW-0472">Membrane</keyword>
<keyword evidence="5" id="KW-1185">Reference proteome</keyword>
<dbReference type="SUPFAM" id="SSF81406">
    <property type="entry name" value="Mitochondrial cytochrome c oxidase subunit IV"/>
    <property type="match status" value="1"/>
</dbReference>
<proteinExistence type="predicted"/>
<dbReference type="Pfam" id="PF02936">
    <property type="entry name" value="COX4"/>
    <property type="match status" value="1"/>
</dbReference>
<dbReference type="RefSeq" id="XP_017989680.1">
    <property type="nucleotide sequence ID" value="XM_018134048.1"/>
</dbReference>
<reference evidence="4 5" key="1">
    <citation type="submission" date="2016-01" db="EMBL/GenBank/DDBJ databases">
        <title>Genome sequence of the yeast Holleya sinecauda.</title>
        <authorList>
            <person name="Dietrich F.S."/>
        </authorList>
    </citation>
    <scope>NUCLEOTIDE SEQUENCE [LARGE SCALE GENOMIC DNA]</scope>
    <source>
        <strain evidence="4 5">ATCC 58844</strain>
    </source>
</reference>
<organism evidence="4 5">
    <name type="scientific">Eremothecium sinecaudum</name>
    <dbReference type="NCBI Taxonomy" id="45286"/>
    <lineage>
        <taxon>Eukaryota</taxon>
        <taxon>Fungi</taxon>
        <taxon>Dikarya</taxon>
        <taxon>Ascomycota</taxon>
        <taxon>Saccharomycotina</taxon>
        <taxon>Saccharomycetes</taxon>
        <taxon>Saccharomycetales</taxon>
        <taxon>Saccharomycetaceae</taxon>
        <taxon>Eremothecium</taxon>
    </lineage>
</organism>
<keyword evidence="3" id="KW-0812">Transmembrane</keyword>
<evidence type="ECO:0000256" key="2">
    <source>
        <dbReference type="ARBA" id="ARBA00023128"/>
    </source>
</evidence>
<evidence type="ECO:0000313" key="5">
    <source>
        <dbReference type="Proteomes" id="UP000243052"/>
    </source>
</evidence>
<name>A0A0X8HWA5_9SACH</name>
<comment type="subcellular location">
    <subcellularLocation>
        <location evidence="1">Mitochondrion</location>
    </subcellularLocation>
</comment>
<gene>
    <name evidence="4" type="ORF">AW171_hschr84735</name>
</gene>
<evidence type="ECO:0000256" key="1">
    <source>
        <dbReference type="ARBA" id="ARBA00004173"/>
    </source>
</evidence>
<keyword evidence="3" id="KW-1133">Transmembrane helix</keyword>
<evidence type="ECO:0000313" key="4">
    <source>
        <dbReference type="EMBL" id="AMD22684.1"/>
    </source>
</evidence>
<keyword evidence="2" id="KW-0496">Mitochondrion</keyword>
<dbReference type="GeneID" id="28726045"/>
<dbReference type="InterPro" id="IPR036639">
    <property type="entry name" value="Cyt_c_oxidase_su4_sf"/>
</dbReference>
<dbReference type="OrthoDB" id="186013at2759"/>
<dbReference type="STRING" id="45286.A0A0X8HWA5"/>
<dbReference type="GO" id="GO:0045277">
    <property type="term" value="C:respiratory chain complex IV"/>
    <property type="evidence" value="ECO:0007669"/>
    <property type="project" value="InterPro"/>
</dbReference>